<sequence length="523" mass="55801">MASAAGGGGRGSVGRRLGASVAVNFFVLVVVGVAGIIGTTRAHDSVDYLAKQVEPAATVNADALQELTDAETYVWGYGISGEQSLLDKYVAARTRFRENRARLERLRSLDPQLGLLVDDFLLSAQNWFAAYADPRTAGPVGLGTFDALRFDRAQVLFADVRTTNAAVSERVRELSTAAERSSNDLERSLVIMLVGVLVAGAAGSLFVARRSGQQVTEPLGALEETAQRLARGDHAARAPVTGPREVVQVASAINRMADENDRARAVESRVVDQLRALDAVKSDFVSNVSHELRTPLTSILGYLELLEEELVGRTADTEQDMLRAAKRNVLRLGELIEDLLALTRSESQGTELKELDLASLTRDLVTDLRVASSQQGVEIRLGVPAAPVPVMADAGQIARVVTNLVSNAVKFSQGASEVAVSVVRDGDDAVLTVEDHGIGIPSEELDQLGSRFYRASNAVHLGITGTGLGLRIVQAIVENHHGSVDLRSVQGVGTTVWVRLPVLQPDESHRADAADSTDPAEVG</sequence>
<evidence type="ECO:0000256" key="4">
    <source>
        <dbReference type="ARBA" id="ARBA00012438"/>
    </source>
</evidence>
<dbReference type="CDD" id="cd00075">
    <property type="entry name" value="HATPase"/>
    <property type="match status" value="1"/>
</dbReference>
<keyword evidence="13 15" id="KW-0472">Membrane</keyword>
<dbReference type="Gene3D" id="1.10.287.130">
    <property type="match status" value="1"/>
</dbReference>
<dbReference type="GO" id="GO:0005509">
    <property type="term" value="F:calcium ion binding"/>
    <property type="evidence" value="ECO:0007669"/>
    <property type="project" value="UniProtKB-ARBA"/>
</dbReference>
<feature type="domain" description="HAMP" evidence="17">
    <location>
        <begin position="213"/>
        <end position="265"/>
    </location>
</feature>
<dbReference type="CDD" id="cd00082">
    <property type="entry name" value="HisKA"/>
    <property type="match status" value="1"/>
</dbReference>
<comment type="catalytic activity">
    <reaction evidence="1">
        <text>ATP + protein L-histidine = ADP + protein N-phospho-L-histidine.</text>
        <dbReference type="EC" id="2.7.13.3"/>
    </reaction>
</comment>
<dbReference type="FunFam" id="3.30.565.10:FF:000006">
    <property type="entry name" value="Sensor histidine kinase WalK"/>
    <property type="match status" value="1"/>
</dbReference>
<protein>
    <recommendedName>
        <fullName evidence="14">Sensor-like histidine kinase SenX3</fullName>
        <ecNumber evidence="4">2.7.13.3</ecNumber>
    </recommendedName>
</protein>
<dbReference type="InterPro" id="IPR003660">
    <property type="entry name" value="HAMP_dom"/>
</dbReference>
<evidence type="ECO:0000256" key="10">
    <source>
        <dbReference type="ARBA" id="ARBA00022840"/>
    </source>
</evidence>
<dbReference type="Gene3D" id="6.10.340.10">
    <property type="match status" value="1"/>
</dbReference>
<comment type="cofactor">
    <cofactor evidence="2">
        <name>a divalent metal cation</name>
        <dbReference type="ChEBI" id="CHEBI:60240"/>
    </cofactor>
</comment>
<dbReference type="AlphaFoldDB" id="A0A3N0GS35"/>
<keyword evidence="6" id="KW-0808">Transferase</keyword>
<keyword evidence="11 15" id="KW-1133">Transmembrane helix</keyword>
<dbReference type="EC" id="2.7.13.3" evidence="4"/>
<keyword evidence="8" id="KW-0547">Nucleotide-binding</keyword>
<dbReference type="EMBL" id="RJSF01000030">
    <property type="protein sequence ID" value="RNM15287.1"/>
    <property type="molecule type" value="Genomic_DNA"/>
</dbReference>
<keyword evidence="7 15" id="KW-0812">Transmembrane</keyword>
<evidence type="ECO:0000313" key="19">
    <source>
        <dbReference type="Proteomes" id="UP000279994"/>
    </source>
</evidence>
<proteinExistence type="predicted"/>
<dbReference type="PANTHER" id="PTHR42878:SF7">
    <property type="entry name" value="SENSOR HISTIDINE KINASE GLRK"/>
    <property type="match status" value="1"/>
</dbReference>
<dbReference type="InterPro" id="IPR004358">
    <property type="entry name" value="Sig_transdc_His_kin-like_C"/>
</dbReference>
<dbReference type="GO" id="GO:0005886">
    <property type="term" value="C:plasma membrane"/>
    <property type="evidence" value="ECO:0007669"/>
    <property type="project" value="UniProtKB-SubCell"/>
</dbReference>
<dbReference type="GO" id="GO:0007234">
    <property type="term" value="P:osmosensory signaling via phosphorelay pathway"/>
    <property type="evidence" value="ECO:0007669"/>
    <property type="project" value="TreeGrafter"/>
</dbReference>
<dbReference type="GO" id="GO:0030295">
    <property type="term" value="F:protein kinase activator activity"/>
    <property type="evidence" value="ECO:0007669"/>
    <property type="project" value="TreeGrafter"/>
</dbReference>
<keyword evidence="12" id="KW-0902">Two-component regulatory system</keyword>
<evidence type="ECO:0000256" key="6">
    <source>
        <dbReference type="ARBA" id="ARBA00022679"/>
    </source>
</evidence>
<name>A0A3N0GS35_9ACTN</name>
<dbReference type="Pfam" id="PF02518">
    <property type="entry name" value="HATPase_c"/>
    <property type="match status" value="1"/>
</dbReference>
<dbReference type="InterPro" id="IPR003661">
    <property type="entry name" value="HisK_dim/P_dom"/>
</dbReference>
<dbReference type="FunFam" id="1.10.287.130:FF:000001">
    <property type="entry name" value="Two-component sensor histidine kinase"/>
    <property type="match status" value="1"/>
</dbReference>
<dbReference type="PRINTS" id="PR00344">
    <property type="entry name" value="BCTRLSENSOR"/>
</dbReference>
<accession>A0A3N0GS35</accession>
<dbReference type="GO" id="GO:0000156">
    <property type="term" value="F:phosphorelay response regulator activity"/>
    <property type="evidence" value="ECO:0007669"/>
    <property type="project" value="TreeGrafter"/>
</dbReference>
<dbReference type="PROSITE" id="PS50885">
    <property type="entry name" value="HAMP"/>
    <property type="match status" value="1"/>
</dbReference>
<dbReference type="OrthoDB" id="3272969at2"/>
<dbReference type="SMART" id="SM00304">
    <property type="entry name" value="HAMP"/>
    <property type="match status" value="1"/>
</dbReference>
<gene>
    <name evidence="18" type="ORF">EFL26_08800</name>
</gene>
<dbReference type="Pfam" id="PF00672">
    <property type="entry name" value="HAMP"/>
    <property type="match status" value="1"/>
</dbReference>
<evidence type="ECO:0000256" key="12">
    <source>
        <dbReference type="ARBA" id="ARBA00023012"/>
    </source>
</evidence>
<evidence type="ECO:0000256" key="2">
    <source>
        <dbReference type="ARBA" id="ARBA00001968"/>
    </source>
</evidence>
<dbReference type="SUPFAM" id="SSF158472">
    <property type="entry name" value="HAMP domain-like"/>
    <property type="match status" value="1"/>
</dbReference>
<dbReference type="RefSeq" id="WP_123222525.1">
    <property type="nucleotide sequence ID" value="NZ_RJSF01000030.1"/>
</dbReference>
<dbReference type="Pfam" id="PF00512">
    <property type="entry name" value="HisKA"/>
    <property type="match status" value="1"/>
</dbReference>
<dbReference type="InterPro" id="IPR036097">
    <property type="entry name" value="HisK_dim/P_sf"/>
</dbReference>
<evidence type="ECO:0000256" key="3">
    <source>
        <dbReference type="ARBA" id="ARBA00004236"/>
    </source>
</evidence>
<evidence type="ECO:0000256" key="5">
    <source>
        <dbReference type="ARBA" id="ARBA00022553"/>
    </source>
</evidence>
<feature type="domain" description="Histidine kinase" evidence="16">
    <location>
        <begin position="287"/>
        <end position="504"/>
    </location>
</feature>
<evidence type="ECO:0000259" key="16">
    <source>
        <dbReference type="PROSITE" id="PS50109"/>
    </source>
</evidence>
<dbReference type="InterPro" id="IPR007891">
    <property type="entry name" value="CHASE3"/>
</dbReference>
<dbReference type="InterPro" id="IPR005467">
    <property type="entry name" value="His_kinase_dom"/>
</dbReference>
<dbReference type="InterPro" id="IPR003594">
    <property type="entry name" value="HATPase_dom"/>
</dbReference>
<evidence type="ECO:0000256" key="8">
    <source>
        <dbReference type="ARBA" id="ARBA00022741"/>
    </source>
</evidence>
<evidence type="ECO:0000256" key="11">
    <source>
        <dbReference type="ARBA" id="ARBA00022989"/>
    </source>
</evidence>
<evidence type="ECO:0000256" key="13">
    <source>
        <dbReference type="ARBA" id="ARBA00023136"/>
    </source>
</evidence>
<dbReference type="Proteomes" id="UP000279994">
    <property type="component" value="Unassembled WGS sequence"/>
</dbReference>
<dbReference type="GO" id="GO:0000155">
    <property type="term" value="F:phosphorelay sensor kinase activity"/>
    <property type="evidence" value="ECO:0007669"/>
    <property type="project" value="InterPro"/>
</dbReference>
<dbReference type="InterPro" id="IPR036890">
    <property type="entry name" value="HATPase_C_sf"/>
</dbReference>
<feature type="transmembrane region" description="Helical" evidence="15">
    <location>
        <begin position="17"/>
        <end position="37"/>
    </location>
</feature>
<reference evidence="18 19" key="1">
    <citation type="submission" date="2018-11" db="EMBL/GenBank/DDBJ databases">
        <authorList>
            <person name="Li F."/>
        </authorList>
    </citation>
    <scope>NUCLEOTIDE SEQUENCE [LARGE SCALE GENOMIC DNA]</scope>
    <source>
        <strain evidence="18 19">Gsoil 818</strain>
    </source>
</reference>
<evidence type="ECO:0000256" key="1">
    <source>
        <dbReference type="ARBA" id="ARBA00000085"/>
    </source>
</evidence>
<dbReference type="SUPFAM" id="SSF55874">
    <property type="entry name" value="ATPase domain of HSP90 chaperone/DNA topoisomerase II/histidine kinase"/>
    <property type="match status" value="1"/>
</dbReference>
<dbReference type="SMART" id="SM00387">
    <property type="entry name" value="HATPase_c"/>
    <property type="match status" value="1"/>
</dbReference>
<dbReference type="PANTHER" id="PTHR42878">
    <property type="entry name" value="TWO-COMPONENT HISTIDINE KINASE"/>
    <property type="match status" value="1"/>
</dbReference>
<dbReference type="SMART" id="SM00388">
    <property type="entry name" value="HisKA"/>
    <property type="match status" value="1"/>
</dbReference>
<dbReference type="InterPro" id="IPR050351">
    <property type="entry name" value="BphY/WalK/GraS-like"/>
</dbReference>
<organism evidence="18 19">
    <name type="scientific">Nocardioides pocheonensis</name>
    <dbReference type="NCBI Taxonomy" id="661485"/>
    <lineage>
        <taxon>Bacteria</taxon>
        <taxon>Bacillati</taxon>
        <taxon>Actinomycetota</taxon>
        <taxon>Actinomycetes</taxon>
        <taxon>Propionibacteriales</taxon>
        <taxon>Nocardioidaceae</taxon>
        <taxon>Nocardioides</taxon>
    </lineage>
</organism>
<comment type="caution">
    <text evidence="18">The sequence shown here is derived from an EMBL/GenBank/DDBJ whole genome shotgun (WGS) entry which is preliminary data.</text>
</comment>
<dbReference type="CDD" id="cd06225">
    <property type="entry name" value="HAMP"/>
    <property type="match status" value="1"/>
</dbReference>
<keyword evidence="5" id="KW-0597">Phosphoprotein</keyword>
<dbReference type="Gene3D" id="3.30.565.10">
    <property type="entry name" value="Histidine kinase-like ATPase, C-terminal domain"/>
    <property type="match status" value="1"/>
</dbReference>
<evidence type="ECO:0000256" key="14">
    <source>
        <dbReference type="ARBA" id="ARBA00039401"/>
    </source>
</evidence>
<dbReference type="SUPFAM" id="SSF47384">
    <property type="entry name" value="Homodimeric domain of signal transducing histidine kinase"/>
    <property type="match status" value="1"/>
</dbReference>
<dbReference type="GO" id="GO:0005524">
    <property type="term" value="F:ATP binding"/>
    <property type="evidence" value="ECO:0007669"/>
    <property type="project" value="UniProtKB-KW"/>
</dbReference>
<evidence type="ECO:0000256" key="15">
    <source>
        <dbReference type="SAM" id="Phobius"/>
    </source>
</evidence>
<evidence type="ECO:0000259" key="17">
    <source>
        <dbReference type="PROSITE" id="PS50885"/>
    </source>
</evidence>
<evidence type="ECO:0000313" key="18">
    <source>
        <dbReference type="EMBL" id="RNM15287.1"/>
    </source>
</evidence>
<comment type="subcellular location">
    <subcellularLocation>
        <location evidence="3">Cell membrane</location>
    </subcellularLocation>
</comment>
<dbReference type="PROSITE" id="PS50109">
    <property type="entry name" value="HIS_KIN"/>
    <property type="match status" value="1"/>
</dbReference>
<keyword evidence="9" id="KW-0418">Kinase</keyword>
<dbReference type="Pfam" id="PF05227">
    <property type="entry name" value="CHASE3"/>
    <property type="match status" value="1"/>
</dbReference>
<keyword evidence="19" id="KW-1185">Reference proteome</keyword>
<keyword evidence="10" id="KW-0067">ATP-binding</keyword>
<evidence type="ECO:0000256" key="9">
    <source>
        <dbReference type="ARBA" id="ARBA00022777"/>
    </source>
</evidence>
<evidence type="ECO:0000256" key="7">
    <source>
        <dbReference type="ARBA" id="ARBA00022692"/>
    </source>
</evidence>